<accession>A0ABT7E2C5</accession>
<organism evidence="1 2">
    <name type="scientific">Parachitinimonas caeni</name>
    <dbReference type="NCBI Taxonomy" id="3031301"/>
    <lineage>
        <taxon>Bacteria</taxon>
        <taxon>Pseudomonadati</taxon>
        <taxon>Pseudomonadota</taxon>
        <taxon>Betaproteobacteria</taxon>
        <taxon>Neisseriales</taxon>
        <taxon>Chitinibacteraceae</taxon>
        <taxon>Parachitinimonas</taxon>
    </lineage>
</organism>
<keyword evidence="2" id="KW-1185">Reference proteome</keyword>
<dbReference type="RefSeq" id="WP_284102784.1">
    <property type="nucleotide sequence ID" value="NZ_JARRAF010000039.1"/>
</dbReference>
<dbReference type="Proteomes" id="UP001172778">
    <property type="component" value="Unassembled WGS sequence"/>
</dbReference>
<evidence type="ECO:0000313" key="2">
    <source>
        <dbReference type="Proteomes" id="UP001172778"/>
    </source>
</evidence>
<comment type="caution">
    <text evidence="1">The sequence shown here is derived from an EMBL/GenBank/DDBJ whole genome shotgun (WGS) entry which is preliminary data.</text>
</comment>
<reference evidence="1" key="1">
    <citation type="submission" date="2023-03" db="EMBL/GenBank/DDBJ databases">
        <title>Chitinimonas shenzhenensis gen. nov., sp. nov., a novel member of family Burkholderiaceae isolated from activated sludge collected in Shen Zhen, China.</title>
        <authorList>
            <person name="Wang X."/>
        </authorList>
    </citation>
    <scope>NUCLEOTIDE SEQUENCE</scope>
    <source>
        <strain evidence="1">DQS-5</strain>
    </source>
</reference>
<sequence length="74" mass="8335">MRQEEVKQRIIAVLMRFPNGLPLSAIGYEVRPDREFLGAQGAALSVARVVRQLRKDGAIEIVGEKSNLYKLVLR</sequence>
<proteinExistence type="predicted"/>
<protein>
    <submittedName>
        <fullName evidence="1">Uncharacterized protein</fullName>
    </submittedName>
</protein>
<evidence type="ECO:0000313" key="1">
    <source>
        <dbReference type="EMBL" id="MDK2126465.1"/>
    </source>
</evidence>
<name>A0ABT7E2C5_9NEIS</name>
<gene>
    <name evidence="1" type="ORF">PZA18_20705</name>
</gene>
<dbReference type="EMBL" id="JARRAF010000039">
    <property type="protein sequence ID" value="MDK2126465.1"/>
    <property type="molecule type" value="Genomic_DNA"/>
</dbReference>